<feature type="region of interest" description="Disordered" evidence="2">
    <location>
        <begin position="43"/>
        <end position="279"/>
    </location>
</feature>
<feature type="compositionally biased region" description="Polar residues" evidence="2">
    <location>
        <begin position="611"/>
        <end position="621"/>
    </location>
</feature>
<protein>
    <recommendedName>
        <fullName evidence="5">Protein sickie</fullName>
    </recommendedName>
</protein>
<feature type="region of interest" description="Disordered" evidence="2">
    <location>
        <begin position="1096"/>
        <end position="1155"/>
    </location>
</feature>
<feature type="compositionally biased region" description="Low complexity" evidence="2">
    <location>
        <begin position="256"/>
        <end position="268"/>
    </location>
</feature>
<feature type="coiled-coil region" evidence="1">
    <location>
        <begin position="1193"/>
        <end position="1220"/>
    </location>
</feature>
<feature type="compositionally biased region" description="Polar residues" evidence="2">
    <location>
        <begin position="83"/>
        <end position="94"/>
    </location>
</feature>
<proteinExistence type="predicted"/>
<feature type="compositionally biased region" description="Low complexity" evidence="2">
    <location>
        <begin position="50"/>
        <end position="78"/>
    </location>
</feature>
<keyword evidence="1" id="KW-0175">Coiled coil</keyword>
<evidence type="ECO:0000313" key="4">
    <source>
        <dbReference type="Proteomes" id="UP001497623"/>
    </source>
</evidence>
<feature type="region of interest" description="Disordered" evidence="2">
    <location>
        <begin position="308"/>
        <end position="328"/>
    </location>
</feature>
<feature type="compositionally biased region" description="Low complexity" evidence="2">
    <location>
        <begin position="875"/>
        <end position="887"/>
    </location>
</feature>
<feature type="compositionally biased region" description="Polar residues" evidence="2">
    <location>
        <begin position="555"/>
        <end position="576"/>
    </location>
</feature>
<feature type="compositionally biased region" description="Polar residues" evidence="2">
    <location>
        <begin position="445"/>
        <end position="478"/>
    </location>
</feature>
<sequence>MPSQYWLEIVTSRSSLAATEIYILRDSTDEQLILQSFFNPFRSSGGGASPGRSSALRAPSSGTAGSNTATTATYGAASPITHVPSSHGYSSLQHQPKHRIPTVDKSLPQREQQSKSTLSKQGEKRATVLSSNSHASRSGSRMEHDLPPAGQGGSDRRPLPPPRVQSLPGSNSNSDLKSTSNGDRSQLQQYENSQILASKVQHGNKGIRSPKLSSKNKVSSESHYSARGHQPSNHPSESSSQRPFSPNQPSRRIAAVVSSSSPPTQVPSGIKSPKRSPRQVREGNIAPLLPSNLPPALRQNQDHEGLAYSSSSIQNPSKGIPKPTAHVKGQTKIIAPTGSTTSVSLTHNSSTQNIQSPIKEFKKNNVSPPAIVNSSNYSKDVRNIPTTVSQNLNKATINKDYNKMVRQSSSTQTQKSNTADVQSKSNPLEVSNGKYKYEDKASLPHQKQSSSNVALVSPMPKQNPTEKVPKQSTSITSPRSKHIPNASTKNLHGNTSGLYKDSSLENTRMNGIKANISQAYVKRSDGMGNAPLILNIEAMQPTMQPSLYRYNQYRSQQQKTASNNIVTKKSSKTSPQRGIHLAYNQNDSDYSDIENTQILNGYSSDGDMLGSRSTKSATSGDQEGYLSEGGASLYSQRVNQRIQEGMRHLQNNISKAAQYTQDDSFDDSSSLSSGVSDTLNDLSQDDINFYPDCQNLTKGITKLHESGMRLPISLSGSPVHKGDTVTESTKFQKPITSSRANVKKAEASQQTDKSAFKQISNTQWKKFVDSSQGGLEQSAREFKKISDSSLIGGISQTYNQKRSNLAPLQSTDPSFQKINGGSTVISTLMGSQQHEKKREGIYTSRDKSVSLLPTQLNGESKPIHNIKTLSSSIGKKSPASNSSNSKSHILKESDALNRSGSYQDRESHSLDRLLERPRTKIKVSGGTQTIPDSQYKGAGVQSDGEYSSNSLGREYQLKTYSLNGPVASHLSQNVKERIMQSSYGKMHVGEYSQYASTPYYRERNSRKSTDGSLSDSPYATYSDIYSSSPYSSPYSSWVNRGSGYASSVTSAPSSRPGGSLTEGESLESLSSSASSVAAQLLHTRDSRLTQAQLMMHQMSASTSPKLARSNSVRSTKSEKLYGATTSGEQESYHMSQPTSPTPSGHRLSRTLFNSGSGSPYYSSGLTTSSKNDECHGSQLSLLSSESSLYSSHEDKHNSEIRKLRRELNDAESKIGTLTNQLTNNEAHVVAAFEKSLTKMTNRLTHLTASSKQKDSEVTDLRKTIEALRQQSIEAGLTVASIQK</sequence>
<evidence type="ECO:0000256" key="2">
    <source>
        <dbReference type="SAM" id="MobiDB-lite"/>
    </source>
</evidence>
<dbReference type="PANTHER" id="PTHR12784">
    <property type="entry name" value="STEERIN"/>
    <property type="match status" value="1"/>
</dbReference>
<feature type="compositionally biased region" description="Polar residues" evidence="2">
    <location>
        <begin position="419"/>
        <end position="429"/>
    </location>
</feature>
<feature type="compositionally biased region" description="Polar residues" evidence="2">
    <location>
        <begin position="308"/>
        <end position="317"/>
    </location>
</feature>
<evidence type="ECO:0000256" key="1">
    <source>
        <dbReference type="SAM" id="Coils"/>
    </source>
</evidence>
<feature type="region of interest" description="Disordered" evidence="2">
    <location>
        <begin position="852"/>
        <end position="948"/>
    </location>
</feature>
<feature type="compositionally biased region" description="Polar residues" evidence="2">
    <location>
        <begin position="211"/>
        <end position="223"/>
    </location>
</feature>
<dbReference type="EMBL" id="CAXKWB010000723">
    <property type="protein sequence ID" value="CAL4062098.1"/>
    <property type="molecule type" value="Genomic_DNA"/>
</dbReference>
<gene>
    <name evidence="3" type="ORF">MNOR_LOCUS2397</name>
</gene>
<evidence type="ECO:0008006" key="5">
    <source>
        <dbReference type="Google" id="ProtNLM"/>
    </source>
</evidence>
<feature type="compositionally biased region" description="Polar residues" evidence="2">
    <location>
        <begin position="109"/>
        <end position="120"/>
    </location>
</feature>
<feature type="compositionally biased region" description="Basic and acidic residues" evidence="2">
    <location>
        <begin position="903"/>
        <end position="918"/>
    </location>
</feature>
<feature type="non-terminal residue" evidence="3">
    <location>
        <position position="1283"/>
    </location>
</feature>
<feature type="compositionally biased region" description="Polar residues" evidence="2">
    <location>
        <begin position="1123"/>
        <end position="1142"/>
    </location>
</feature>
<feature type="region of interest" description="Disordered" evidence="2">
    <location>
        <begin position="555"/>
        <end position="586"/>
    </location>
</feature>
<feature type="region of interest" description="Disordered" evidence="2">
    <location>
        <begin position="1045"/>
        <end position="1067"/>
    </location>
</feature>
<accession>A0AAV2PMS9</accession>
<feature type="compositionally biased region" description="Polar residues" evidence="2">
    <location>
        <begin position="230"/>
        <end position="250"/>
    </location>
</feature>
<feature type="compositionally biased region" description="Low complexity" evidence="2">
    <location>
        <begin position="130"/>
        <end position="139"/>
    </location>
</feature>
<keyword evidence="4" id="KW-1185">Reference proteome</keyword>
<dbReference type="GO" id="GO:0022008">
    <property type="term" value="P:neurogenesis"/>
    <property type="evidence" value="ECO:0007669"/>
    <property type="project" value="InterPro"/>
</dbReference>
<comment type="caution">
    <text evidence="3">The sequence shown here is derived from an EMBL/GenBank/DDBJ whole genome shotgun (WGS) entry which is preliminary data.</text>
</comment>
<feature type="compositionally biased region" description="Low complexity" evidence="2">
    <location>
        <begin position="1057"/>
        <end position="1067"/>
    </location>
</feature>
<feature type="compositionally biased region" description="Polar residues" evidence="2">
    <location>
        <begin position="167"/>
        <end position="196"/>
    </location>
</feature>
<feature type="region of interest" description="Disordered" evidence="2">
    <location>
        <begin position="398"/>
        <end position="496"/>
    </location>
</feature>
<evidence type="ECO:0000313" key="3">
    <source>
        <dbReference type="EMBL" id="CAL4062098.1"/>
    </source>
</evidence>
<feature type="compositionally biased region" description="Low complexity" evidence="2">
    <location>
        <begin position="407"/>
        <end position="418"/>
    </location>
</feature>
<feature type="region of interest" description="Disordered" evidence="2">
    <location>
        <begin position="598"/>
        <end position="632"/>
    </location>
</feature>
<reference evidence="3 4" key="1">
    <citation type="submission" date="2024-05" db="EMBL/GenBank/DDBJ databases">
        <authorList>
            <person name="Wallberg A."/>
        </authorList>
    </citation>
    <scope>NUCLEOTIDE SEQUENCE [LARGE SCALE GENOMIC DNA]</scope>
</reference>
<dbReference type="InterPro" id="IPR039041">
    <property type="entry name" value="Nav/unc-53"/>
</dbReference>
<name>A0AAV2PMS9_MEGNR</name>
<dbReference type="PANTHER" id="PTHR12784:SF28">
    <property type="entry name" value="PROTEIN SICKIE"/>
    <property type="match status" value="1"/>
</dbReference>
<feature type="compositionally biased region" description="Polar residues" evidence="2">
    <location>
        <begin position="485"/>
        <end position="496"/>
    </location>
</feature>
<dbReference type="Proteomes" id="UP001497623">
    <property type="component" value="Unassembled WGS sequence"/>
</dbReference>
<feature type="compositionally biased region" description="Polar residues" evidence="2">
    <location>
        <begin position="1096"/>
        <end position="1114"/>
    </location>
</feature>
<organism evidence="3 4">
    <name type="scientific">Meganyctiphanes norvegica</name>
    <name type="common">Northern krill</name>
    <name type="synonym">Thysanopoda norvegica</name>
    <dbReference type="NCBI Taxonomy" id="48144"/>
    <lineage>
        <taxon>Eukaryota</taxon>
        <taxon>Metazoa</taxon>
        <taxon>Ecdysozoa</taxon>
        <taxon>Arthropoda</taxon>
        <taxon>Crustacea</taxon>
        <taxon>Multicrustacea</taxon>
        <taxon>Malacostraca</taxon>
        <taxon>Eumalacostraca</taxon>
        <taxon>Eucarida</taxon>
        <taxon>Euphausiacea</taxon>
        <taxon>Euphausiidae</taxon>
        <taxon>Meganyctiphanes</taxon>
    </lineage>
</organism>